<gene>
    <name evidence="2" type="ORF">SDC9_108275</name>
</gene>
<keyword evidence="1" id="KW-0472">Membrane</keyword>
<dbReference type="Gene3D" id="1.10.1760.20">
    <property type="match status" value="1"/>
</dbReference>
<feature type="transmembrane region" description="Helical" evidence="1">
    <location>
        <begin position="25"/>
        <end position="46"/>
    </location>
</feature>
<keyword evidence="1" id="KW-0812">Transmembrane</keyword>
<evidence type="ECO:0000313" key="2">
    <source>
        <dbReference type="EMBL" id="MPM61417.1"/>
    </source>
</evidence>
<dbReference type="AlphaFoldDB" id="A0A645B7P0"/>
<protein>
    <submittedName>
        <fullName evidence="2">Uncharacterized protein</fullName>
    </submittedName>
</protein>
<feature type="transmembrane region" description="Helical" evidence="1">
    <location>
        <begin position="92"/>
        <end position="119"/>
    </location>
</feature>
<comment type="caution">
    <text evidence="2">The sequence shown here is derived from an EMBL/GenBank/DDBJ whole genome shotgun (WGS) entry which is preliminary data.</text>
</comment>
<sequence>MLEATYRPGSPIDMLFSPFSSASPIASIIMCFGPRILLGLVAAYLFKALSATKMKSYLSISISALTATICHTSTVLILLSVLFAAFPLSSLLGIIIGVNALLEMAAAILITAAVTYPLLRFSNKPSKIE</sequence>
<feature type="transmembrane region" description="Helical" evidence="1">
    <location>
        <begin position="58"/>
        <end position="86"/>
    </location>
</feature>
<proteinExistence type="predicted"/>
<evidence type="ECO:0000256" key="1">
    <source>
        <dbReference type="SAM" id="Phobius"/>
    </source>
</evidence>
<reference evidence="2" key="1">
    <citation type="submission" date="2019-08" db="EMBL/GenBank/DDBJ databases">
        <authorList>
            <person name="Kucharzyk K."/>
            <person name="Murdoch R.W."/>
            <person name="Higgins S."/>
            <person name="Loffler F."/>
        </authorList>
    </citation>
    <scope>NUCLEOTIDE SEQUENCE</scope>
</reference>
<keyword evidence="1" id="KW-1133">Transmembrane helix</keyword>
<accession>A0A645B7P0</accession>
<dbReference type="EMBL" id="VSSQ01018328">
    <property type="protein sequence ID" value="MPM61417.1"/>
    <property type="molecule type" value="Genomic_DNA"/>
</dbReference>
<organism evidence="2">
    <name type="scientific">bioreactor metagenome</name>
    <dbReference type="NCBI Taxonomy" id="1076179"/>
    <lineage>
        <taxon>unclassified sequences</taxon>
        <taxon>metagenomes</taxon>
        <taxon>ecological metagenomes</taxon>
    </lineage>
</organism>
<name>A0A645B7P0_9ZZZZ</name>